<name>A0A2S7D9E3_9XANT</name>
<organism evidence="1 2">
    <name type="scientific">Xanthomonas cucurbitae</name>
    <dbReference type="NCBI Taxonomy" id="56453"/>
    <lineage>
        <taxon>Bacteria</taxon>
        <taxon>Pseudomonadati</taxon>
        <taxon>Pseudomonadota</taxon>
        <taxon>Gammaproteobacteria</taxon>
        <taxon>Lysobacterales</taxon>
        <taxon>Lysobacteraceae</taxon>
        <taxon>Xanthomonas</taxon>
    </lineage>
</organism>
<proteinExistence type="predicted"/>
<protein>
    <submittedName>
        <fullName evidence="1">Uncharacterized protein</fullName>
    </submittedName>
</protein>
<dbReference type="Proteomes" id="UP000239561">
    <property type="component" value="Unassembled WGS sequence"/>
</dbReference>
<comment type="caution">
    <text evidence="1">The sequence shown here is derived from an EMBL/GenBank/DDBJ whole genome shotgun (WGS) entry which is preliminary data.</text>
</comment>
<reference evidence="1 2" key="1">
    <citation type="submission" date="2016-08" db="EMBL/GenBank/DDBJ databases">
        <authorList>
            <person name="Seilhamer J.J."/>
        </authorList>
    </citation>
    <scope>NUCLEOTIDE SEQUENCE [LARGE SCALE GENOMIC DNA]</scope>
    <source>
        <strain evidence="1 2">CFBP2542</strain>
    </source>
</reference>
<accession>A0A2S7D9E3</accession>
<evidence type="ECO:0000313" key="2">
    <source>
        <dbReference type="Proteomes" id="UP000239561"/>
    </source>
</evidence>
<gene>
    <name evidence="1" type="ORF">XcuCFBP2542_18825</name>
</gene>
<dbReference type="AlphaFoldDB" id="A0A2S7D9E3"/>
<evidence type="ECO:0000313" key="1">
    <source>
        <dbReference type="EMBL" id="PPU70445.1"/>
    </source>
</evidence>
<dbReference type="EMBL" id="MDED01000099">
    <property type="protein sequence ID" value="PPU70445.1"/>
    <property type="molecule type" value="Genomic_DNA"/>
</dbReference>
<sequence length="90" mass="10165">MAVARFRRACSSILLIKKLTIQANHQITIDFGERNLNNVVGVPRKGTTLMRGIFGVPLYFYPIFFDVGENNNSSVILRNNRSFSPQSFSV</sequence>